<dbReference type="GO" id="GO:0008270">
    <property type="term" value="F:zinc ion binding"/>
    <property type="evidence" value="ECO:0007669"/>
    <property type="project" value="UniProtKB-KW"/>
</dbReference>
<dbReference type="GO" id="GO:0016020">
    <property type="term" value="C:membrane"/>
    <property type="evidence" value="ECO:0007669"/>
    <property type="project" value="UniProtKB-SubCell"/>
</dbReference>
<evidence type="ECO:0000256" key="3">
    <source>
        <dbReference type="ARBA" id="ARBA00004906"/>
    </source>
</evidence>
<evidence type="ECO:0000256" key="13">
    <source>
        <dbReference type="ARBA" id="ARBA00024209"/>
    </source>
</evidence>
<evidence type="ECO:0000256" key="2">
    <source>
        <dbReference type="ARBA" id="ARBA00004167"/>
    </source>
</evidence>
<feature type="transmembrane region" description="Helical" evidence="14">
    <location>
        <begin position="59"/>
        <end position="85"/>
    </location>
</feature>
<dbReference type="EMBL" id="WOCE01000021">
    <property type="protein sequence ID" value="KAE9590416.1"/>
    <property type="molecule type" value="Genomic_DNA"/>
</dbReference>
<keyword evidence="10" id="KW-0862">Zinc</keyword>
<evidence type="ECO:0000256" key="11">
    <source>
        <dbReference type="ARBA" id="ARBA00022989"/>
    </source>
</evidence>
<dbReference type="GO" id="GO:0061630">
    <property type="term" value="F:ubiquitin protein ligase activity"/>
    <property type="evidence" value="ECO:0007669"/>
    <property type="project" value="UniProtKB-EC"/>
</dbReference>
<keyword evidence="9" id="KW-0833">Ubl conjugation pathway</keyword>
<dbReference type="Proteomes" id="UP000447434">
    <property type="component" value="Chromosome 21"/>
</dbReference>
<accession>A0A6A4N959</accession>
<evidence type="ECO:0000256" key="4">
    <source>
        <dbReference type="ARBA" id="ARBA00012483"/>
    </source>
</evidence>
<evidence type="ECO:0000256" key="5">
    <source>
        <dbReference type="ARBA" id="ARBA00022679"/>
    </source>
</evidence>
<keyword evidence="16" id="KW-1185">Reference proteome</keyword>
<keyword evidence="8" id="KW-0863">Zinc-finger</keyword>
<comment type="caution">
    <text evidence="15">The sequence shown here is derived from an EMBL/GenBank/DDBJ whole genome shotgun (WGS) entry which is preliminary data.</text>
</comment>
<evidence type="ECO:0000256" key="7">
    <source>
        <dbReference type="ARBA" id="ARBA00022723"/>
    </source>
</evidence>
<comment type="catalytic activity">
    <reaction evidence="1">
        <text>S-ubiquitinyl-[E2 ubiquitin-conjugating enzyme]-L-cysteine + [acceptor protein]-L-lysine = [E2 ubiquitin-conjugating enzyme]-L-cysteine + N(6)-ubiquitinyl-[acceptor protein]-L-lysine.</text>
        <dbReference type="EC" id="2.3.2.27"/>
    </reaction>
</comment>
<gene>
    <name evidence="15" type="ORF">Lalb_Chr21g0319351</name>
</gene>
<evidence type="ECO:0000313" key="16">
    <source>
        <dbReference type="Proteomes" id="UP000447434"/>
    </source>
</evidence>
<keyword evidence="5" id="KW-0808">Transferase</keyword>
<keyword evidence="12 14" id="KW-0472">Membrane</keyword>
<keyword evidence="6 14" id="KW-0812">Transmembrane</keyword>
<sequence>MYGNWVFEHTHLKMQWIHYQIHQKDGYLNYYPPPPPPPLQETMSSSTSTSSSSTRISPAVLFIIVILAVLFFISGILHLLVRFLIKHPSSSSSPRSNNRHEISASDALQRQLQQLFHLHDSDCGAKRTI</sequence>
<dbReference type="AlphaFoldDB" id="A0A6A4N959"/>
<evidence type="ECO:0000256" key="6">
    <source>
        <dbReference type="ARBA" id="ARBA00022692"/>
    </source>
</evidence>
<reference evidence="16" key="1">
    <citation type="journal article" date="2020" name="Nat. Commun.">
        <title>Genome sequence of the cluster root forming white lupin.</title>
        <authorList>
            <person name="Hufnagel B."/>
            <person name="Marques A."/>
            <person name="Soriano A."/>
            <person name="Marques L."/>
            <person name="Divol F."/>
            <person name="Doumas P."/>
            <person name="Sallet E."/>
            <person name="Mancinotti D."/>
            <person name="Carrere S."/>
            <person name="Marande W."/>
            <person name="Arribat S."/>
            <person name="Keller J."/>
            <person name="Huneau C."/>
            <person name="Blein T."/>
            <person name="Aime D."/>
            <person name="Laguerre M."/>
            <person name="Taylor J."/>
            <person name="Schubert V."/>
            <person name="Nelson M."/>
            <person name="Geu-Flores F."/>
            <person name="Crespi M."/>
            <person name="Gallardo-Guerrero K."/>
            <person name="Delaux P.-M."/>
            <person name="Salse J."/>
            <person name="Berges H."/>
            <person name="Guyot R."/>
            <person name="Gouzy J."/>
            <person name="Peret B."/>
        </authorList>
    </citation>
    <scope>NUCLEOTIDE SEQUENCE [LARGE SCALE GENOMIC DNA]</scope>
    <source>
        <strain evidence="16">cv. Amiga</strain>
    </source>
</reference>
<proteinExistence type="inferred from homology"/>
<evidence type="ECO:0000313" key="15">
    <source>
        <dbReference type="EMBL" id="KAE9590416.1"/>
    </source>
</evidence>
<evidence type="ECO:0000256" key="12">
    <source>
        <dbReference type="ARBA" id="ARBA00023136"/>
    </source>
</evidence>
<dbReference type="EC" id="2.3.2.27" evidence="4"/>
<evidence type="ECO:0000256" key="1">
    <source>
        <dbReference type="ARBA" id="ARBA00000900"/>
    </source>
</evidence>
<keyword evidence="11 14" id="KW-1133">Transmembrane helix</keyword>
<dbReference type="GO" id="GO:0031625">
    <property type="term" value="F:ubiquitin protein ligase binding"/>
    <property type="evidence" value="ECO:0007669"/>
    <property type="project" value="TreeGrafter"/>
</dbReference>
<comment type="pathway">
    <text evidence="3">Protein modification; protein ubiquitination.</text>
</comment>
<comment type="subcellular location">
    <subcellularLocation>
        <location evidence="2">Membrane</location>
        <topology evidence="2">Single-pass membrane protein</topology>
    </subcellularLocation>
</comment>
<dbReference type="PANTHER" id="PTHR45768:SF18">
    <property type="entry name" value="RING-H2 FINGER PROTEIN ATL47-RELATED"/>
    <property type="match status" value="1"/>
</dbReference>
<name>A0A6A4N959_LUPAL</name>
<organism evidence="15 16">
    <name type="scientific">Lupinus albus</name>
    <name type="common">White lupine</name>
    <name type="synonym">Lupinus termis</name>
    <dbReference type="NCBI Taxonomy" id="3870"/>
    <lineage>
        <taxon>Eukaryota</taxon>
        <taxon>Viridiplantae</taxon>
        <taxon>Streptophyta</taxon>
        <taxon>Embryophyta</taxon>
        <taxon>Tracheophyta</taxon>
        <taxon>Spermatophyta</taxon>
        <taxon>Magnoliopsida</taxon>
        <taxon>eudicotyledons</taxon>
        <taxon>Gunneridae</taxon>
        <taxon>Pentapetalae</taxon>
        <taxon>rosids</taxon>
        <taxon>fabids</taxon>
        <taxon>Fabales</taxon>
        <taxon>Fabaceae</taxon>
        <taxon>Papilionoideae</taxon>
        <taxon>50 kb inversion clade</taxon>
        <taxon>genistoids sensu lato</taxon>
        <taxon>core genistoids</taxon>
        <taxon>Genisteae</taxon>
        <taxon>Lupinus</taxon>
    </lineage>
</organism>
<evidence type="ECO:0000256" key="9">
    <source>
        <dbReference type="ARBA" id="ARBA00022786"/>
    </source>
</evidence>
<evidence type="ECO:0000256" key="8">
    <source>
        <dbReference type="ARBA" id="ARBA00022771"/>
    </source>
</evidence>
<evidence type="ECO:0000256" key="14">
    <source>
        <dbReference type="SAM" id="Phobius"/>
    </source>
</evidence>
<dbReference type="PANTHER" id="PTHR45768">
    <property type="entry name" value="E3 UBIQUITIN-PROTEIN LIGASE RNF13-LIKE"/>
    <property type="match status" value="1"/>
</dbReference>
<comment type="similarity">
    <text evidence="13">Belongs to the RING-type zinc finger family. ATL subfamily.</text>
</comment>
<evidence type="ECO:0000256" key="10">
    <source>
        <dbReference type="ARBA" id="ARBA00022833"/>
    </source>
</evidence>
<keyword evidence="7" id="KW-0479">Metal-binding</keyword>
<protein>
    <recommendedName>
        <fullName evidence="4">RING-type E3 ubiquitin transferase</fullName>
        <ecNumber evidence="4">2.3.2.27</ecNumber>
    </recommendedName>
</protein>